<feature type="compositionally biased region" description="Low complexity" evidence="1">
    <location>
        <begin position="546"/>
        <end position="559"/>
    </location>
</feature>
<evidence type="ECO:0000313" key="2">
    <source>
        <dbReference type="EMBL" id="KAA0167144.1"/>
    </source>
</evidence>
<name>A0A5A8DQV7_CAFRO</name>
<dbReference type="Proteomes" id="UP000325113">
    <property type="component" value="Unassembled WGS sequence"/>
</dbReference>
<feature type="region of interest" description="Disordered" evidence="1">
    <location>
        <begin position="517"/>
        <end position="559"/>
    </location>
</feature>
<accession>A0A5A8DQV7</accession>
<comment type="caution">
    <text evidence="2">The sequence shown here is derived from an EMBL/GenBank/DDBJ whole genome shotgun (WGS) entry which is preliminary data.</text>
</comment>
<protein>
    <submittedName>
        <fullName evidence="2">Uncharacterized protein</fullName>
    </submittedName>
</protein>
<organism evidence="2 3">
    <name type="scientific">Cafeteria roenbergensis</name>
    <name type="common">Marine flagellate</name>
    <dbReference type="NCBI Taxonomy" id="33653"/>
    <lineage>
        <taxon>Eukaryota</taxon>
        <taxon>Sar</taxon>
        <taxon>Stramenopiles</taxon>
        <taxon>Bigyra</taxon>
        <taxon>Opalozoa</taxon>
        <taxon>Bicosoecida</taxon>
        <taxon>Cafeteriaceae</taxon>
        <taxon>Cafeteria</taxon>
    </lineage>
</organism>
<gene>
    <name evidence="2" type="ORF">FNF31_01030</name>
</gene>
<proteinExistence type="predicted"/>
<reference evidence="2 3" key="1">
    <citation type="submission" date="2019-07" db="EMBL/GenBank/DDBJ databases">
        <title>Genomes of Cafeteria roenbergensis.</title>
        <authorList>
            <person name="Fischer M.G."/>
            <person name="Hackl T."/>
            <person name="Roman M."/>
        </authorList>
    </citation>
    <scope>NUCLEOTIDE SEQUENCE [LARGE SCALE GENOMIC DNA]</scope>
    <source>
        <strain evidence="2 3">Cflag</strain>
    </source>
</reference>
<evidence type="ECO:0000256" key="1">
    <source>
        <dbReference type="SAM" id="MobiDB-lite"/>
    </source>
</evidence>
<dbReference type="EMBL" id="VLTM01000006">
    <property type="protein sequence ID" value="KAA0167144.1"/>
    <property type="molecule type" value="Genomic_DNA"/>
</dbReference>
<dbReference type="AlphaFoldDB" id="A0A5A8DQV7"/>
<sequence>MSTSSAVYSGERGAWGDALRELKAQLAESAPRAVRAKGLVSLRSSLDAVERGDLDSELSGVLAGAVRLSKASTSNTDDNKIIRAAFAAATTAARVAPPSLPAQEHKGVSETIEGAAVALVSSKGWGGAPLWHRATSVGDRWALPLAAERSTAAALVQAAAGLDAATASASAAATAARKAGDVASGSAALEAPSGSGGIASRTASEVAAADAAAVAAASGVPLNARTAGGSGETAAPVTQAELLLPAAALASSRDAAPAAAELLGAGGAWGAGSARAAAAAVGAVPAELAAESLRASGVVDPLLLRAATAAVGRALASRASAEAPATASLLPHRTEALCACVAAADERKGLRQCAEALRGCGVAELRRLGADAAAAVSSLQQAGAAFAKAALVAALSTDKDALAAEKDAAAGTDGSVRGAARLEAARAAAAAAAPLLQDRLPPTAVLRVVAAAASALASVRPSAIAAQSDARRGKRTSLVALSTWAGAAIRERSPRSLALAVTLLRCVADVAAGIATGDSGGASARDEARGPSGDGDDSGSETDPTAEGQGADAGDADADSAAQARVQGLLVREGIAAAPGAATIDSDPRPAEILLPLLQALAEGLRPCDDTSSGLPIAPVRGSPEATATALRGGGAPLAVETVLVAPLAVAASAVTPLPSLGAPHAAWLVDSLQGACALPGVPARRLLEQACEALRRRGGPPAALAVGLLDATEGVL</sequence>
<evidence type="ECO:0000313" key="3">
    <source>
        <dbReference type="Proteomes" id="UP000325113"/>
    </source>
</evidence>